<dbReference type="SUPFAM" id="SSF53067">
    <property type="entry name" value="Actin-like ATPase domain"/>
    <property type="match status" value="2"/>
</dbReference>
<proteinExistence type="inferred from homology"/>
<protein>
    <submittedName>
        <fullName evidence="6">Heat shock protein 70</fullName>
    </submittedName>
</protein>
<dbReference type="WBParaSite" id="ACRNAN_scaffold2193.g17285.t1">
    <property type="protein sequence ID" value="ACRNAN_scaffold2193.g17285.t1"/>
    <property type="gene ID" value="ACRNAN_scaffold2193.g17285"/>
</dbReference>
<evidence type="ECO:0000313" key="5">
    <source>
        <dbReference type="Proteomes" id="UP000887540"/>
    </source>
</evidence>
<dbReference type="Proteomes" id="UP000887540">
    <property type="component" value="Unplaced"/>
</dbReference>
<dbReference type="InterPro" id="IPR043129">
    <property type="entry name" value="ATPase_NBD"/>
</dbReference>
<dbReference type="Pfam" id="PF00012">
    <property type="entry name" value="HSP70"/>
    <property type="match status" value="1"/>
</dbReference>
<dbReference type="Gene3D" id="3.90.640.10">
    <property type="entry name" value="Actin, Chain A, domain 4"/>
    <property type="match status" value="1"/>
</dbReference>
<dbReference type="Gene3D" id="3.30.420.40">
    <property type="match status" value="2"/>
</dbReference>
<dbReference type="FunFam" id="3.30.420.40:FF:000026">
    <property type="entry name" value="Heat shock protein 70"/>
    <property type="match status" value="1"/>
</dbReference>
<dbReference type="InterPro" id="IPR013126">
    <property type="entry name" value="Hsp_70_fam"/>
</dbReference>
<keyword evidence="5" id="KW-1185">Reference proteome</keyword>
<dbReference type="GO" id="GO:0006950">
    <property type="term" value="P:response to stress"/>
    <property type="evidence" value="ECO:0007669"/>
    <property type="project" value="UniProtKB-ARBA"/>
</dbReference>
<dbReference type="GO" id="GO:0005524">
    <property type="term" value="F:ATP binding"/>
    <property type="evidence" value="ECO:0007669"/>
    <property type="project" value="UniProtKB-KW"/>
</dbReference>
<dbReference type="InterPro" id="IPR029047">
    <property type="entry name" value="HSP70_peptide-bd_sf"/>
</dbReference>
<evidence type="ECO:0000256" key="3">
    <source>
        <dbReference type="ARBA" id="ARBA00022840"/>
    </source>
</evidence>
<dbReference type="FunFam" id="3.90.640.10:FF:000002">
    <property type="entry name" value="Heat shock 70 kDa"/>
    <property type="match status" value="1"/>
</dbReference>
<dbReference type="FunFam" id="3.30.30.30:FF:000001">
    <property type="entry name" value="heat shock 70 kDa protein-like"/>
    <property type="match status" value="1"/>
</dbReference>
<keyword evidence="2 4" id="KW-0547">Nucleotide-binding</keyword>
<dbReference type="Gene3D" id="3.30.30.30">
    <property type="match status" value="1"/>
</dbReference>
<dbReference type="PANTHER" id="PTHR19375">
    <property type="entry name" value="HEAT SHOCK PROTEIN 70KDA"/>
    <property type="match status" value="1"/>
</dbReference>
<keyword evidence="3 4" id="KW-0067">ATP-binding</keyword>
<reference evidence="6" key="1">
    <citation type="submission" date="2022-11" db="UniProtKB">
        <authorList>
            <consortium name="WormBaseParasite"/>
        </authorList>
    </citation>
    <scope>IDENTIFICATION</scope>
</reference>
<dbReference type="PROSITE" id="PS00297">
    <property type="entry name" value="HSP70_1"/>
    <property type="match status" value="1"/>
</dbReference>
<name>A0A914DAG1_9BILA</name>
<accession>A0A914DAG1</accession>
<sequence length="633" mass="69760">MVVIQAYAPPLDSDIELGAPPPYEEAILRPPPYVSNEQQMPSTYTSNEPVTRLTIDELVMPFQTEPVSHVDEVPATTSQTINTAKTYAIGIDLGTTNSCVGVFKNGQVEIIENDHGNRTMPSYVAFTDDRILIGEEAKSQIGRNSANTVFDVKRLIGRKFDDPVVQADMKRWPFKVISAEGGRPKIEVQFKGETKTYFPEQILAMILSKMKEIAEAFLDTPVNDAVITVPSTFNYSQRRATRVSGTIAGLNVLRFINEPTAAAVAYGLNQKGTGNVLVFDLGGGTCNVSILSIENIFEVKSTAGDNHLGGEDFINNMVTNLVLEFKQKHNKNLATNSRALCRLRSECEHAMLTLSSYSQASIELDCLFEGIDFYTTINRAQFENFNAELFRNTMYPVEKAIRYAKMNKSEIHDIVLVGGAMRMPRVQKLLSDFFGKALNKSINPDEAVAYGAAIQAAVLSGVKSVVCQKFLLVDVAPLSLGIETSDGVMTVLINRNTIIPFLNSLVVTTYSDNQSGVLIKVYEGDHTIARHNFLLGKFELCGIRPAPRGVPKIEVTFDIDANGILNVSAQDKSTGNKSQITITNEKERMVQVEDEVTPSRLRIVICGTTVCPEAPKIAKIRCAKVRMRKIIEP</sequence>
<evidence type="ECO:0000256" key="4">
    <source>
        <dbReference type="RuleBase" id="RU003322"/>
    </source>
</evidence>
<dbReference type="PROSITE" id="PS00329">
    <property type="entry name" value="HSP70_2"/>
    <property type="match status" value="1"/>
</dbReference>
<organism evidence="5 6">
    <name type="scientific">Acrobeloides nanus</name>
    <dbReference type="NCBI Taxonomy" id="290746"/>
    <lineage>
        <taxon>Eukaryota</taxon>
        <taxon>Metazoa</taxon>
        <taxon>Ecdysozoa</taxon>
        <taxon>Nematoda</taxon>
        <taxon>Chromadorea</taxon>
        <taxon>Rhabditida</taxon>
        <taxon>Tylenchina</taxon>
        <taxon>Cephalobomorpha</taxon>
        <taxon>Cephaloboidea</taxon>
        <taxon>Cephalobidae</taxon>
        <taxon>Acrobeloides</taxon>
    </lineage>
</organism>
<dbReference type="PRINTS" id="PR00301">
    <property type="entry name" value="HEATSHOCK70"/>
</dbReference>
<comment type="similarity">
    <text evidence="1 4">Belongs to the heat shock protein 70 family.</text>
</comment>
<dbReference type="Gene3D" id="2.60.34.10">
    <property type="entry name" value="Substrate Binding Domain Of DNAk, Chain A, domain 1"/>
    <property type="match status" value="1"/>
</dbReference>
<evidence type="ECO:0000256" key="2">
    <source>
        <dbReference type="ARBA" id="ARBA00022741"/>
    </source>
</evidence>
<dbReference type="SUPFAM" id="SSF100920">
    <property type="entry name" value="Heat shock protein 70kD (HSP70), peptide-binding domain"/>
    <property type="match status" value="1"/>
</dbReference>
<evidence type="ECO:0000256" key="1">
    <source>
        <dbReference type="ARBA" id="ARBA00007381"/>
    </source>
</evidence>
<dbReference type="InterPro" id="IPR018181">
    <property type="entry name" value="Heat_shock_70_CS"/>
</dbReference>
<evidence type="ECO:0000313" key="6">
    <source>
        <dbReference type="WBParaSite" id="ACRNAN_scaffold2193.g17285.t1"/>
    </source>
</evidence>
<dbReference type="AlphaFoldDB" id="A0A914DAG1"/>
<dbReference type="GO" id="GO:0140662">
    <property type="term" value="F:ATP-dependent protein folding chaperone"/>
    <property type="evidence" value="ECO:0007669"/>
    <property type="project" value="InterPro"/>
</dbReference>
<dbReference type="FunFam" id="2.60.34.10:FF:000012">
    <property type="entry name" value="Heat shock 70 kDa protein"/>
    <property type="match status" value="1"/>
</dbReference>